<dbReference type="InterPro" id="IPR006822">
    <property type="entry name" value="Coatomer_esu"/>
</dbReference>
<gene>
    <name evidence="11" type="ORF">EZS28_001530</name>
</gene>
<keyword evidence="5" id="KW-0963">Cytoplasm</keyword>
<dbReference type="AlphaFoldDB" id="A0A5J4X6T3"/>
<evidence type="ECO:0000256" key="3">
    <source>
        <dbReference type="ARBA" id="ARBA00008827"/>
    </source>
</evidence>
<keyword evidence="7" id="KW-0653">Protein transport</keyword>
<proteinExistence type="inferred from homology"/>
<dbReference type="GO" id="GO:0005198">
    <property type="term" value="F:structural molecule activity"/>
    <property type="evidence" value="ECO:0007669"/>
    <property type="project" value="InterPro"/>
</dbReference>
<organism evidence="11 12">
    <name type="scientific">Streblomastix strix</name>
    <dbReference type="NCBI Taxonomy" id="222440"/>
    <lineage>
        <taxon>Eukaryota</taxon>
        <taxon>Metamonada</taxon>
        <taxon>Preaxostyla</taxon>
        <taxon>Oxymonadida</taxon>
        <taxon>Streblomastigidae</taxon>
        <taxon>Streblomastix</taxon>
    </lineage>
</organism>
<evidence type="ECO:0000256" key="10">
    <source>
        <dbReference type="ARBA" id="ARBA00023329"/>
    </source>
</evidence>
<dbReference type="GO" id="GO:0030126">
    <property type="term" value="C:COPI vesicle coat"/>
    <property type="evidence" value="ECO:0007669"/>
    <property type="project" value="TreeGrafter"/>
</dbReference>
<dbReference type="PANTHER" id="PTHR10805:SF0">
    <property type="entry name" value="COATOMER SUBUNIT EPSILON"/>
    <property type="match status" value="1"/>
</dbReference>
<dbReference type="GO" id="GO:0006891">
    <property type="term" value="P:intra-Golgi vesicle-mediated transport"/>
    <property type="evidence" value="ECO:0007669"/>
    <property type="project" value="TreeGrafter"/>
</dbReference>
<comment type="subcellular location">
    <subcellularLocation>
        <location evidence="2">Cytoplasmic vesicle</location>
        <location evidence="2">COPI-coated vesicle membrane</location>
        <topology evidence="2">Peripheral membrane protein</topology>
        <orientation evidence="2">Cytoplasmic side</orientation>
    </subcellularLocation>
    <subcellularLocation>
        <location evidence="1">Golgi apparatus membrane</location>
        <topology evidence="1">Peripheral membrane protein</topology>
        <orientation evidence="1">Cytoplasmic side</orientation>
    </subcellularLocation>
</comment>
<dbReference type="GO" id="GO:0006890">
    <property type="term" value="P:retrograde vesicle-mediated transport, Golgi to endoplasmic reticulum"/>
    <property type="evidence" value="ECO:0007669"/>
    <property type="project" value="InterPro"/>
</dbReference>
<evidence type="ECO:0000256" key="7">
    <source>
        <dbReference type="ARBA" id="ARBA00022927"/>
    </source>
</evidence>
<dbReference type="Gene3D" id="1.25.40.10">
    <property type="entry name" value="Tetratricopeptide repeat domain"/>
    <property type="match status" value="1"/>
</dbReference>
<dbReference type="GO" id="GO:0006888">
    <property type="term" value="P:endoplasmic reticulum to Golgi vesicle-mediated transport"/>
    <property type="evidence" value="ECO:0007669"/>
    <property type="project" value="TreeGrafter"/>
</dbReference>
<evidence type="ECO:0000256" key="6">
    <source>
        <dbReference type="ARBA" id="ARBA00022892"/>
    </source>
</evidence>
<protein>
    <submittedName>
        <fullName evidence="11">Uncharacterized protein</fullName>
    </submittedName>
</protein>
<dbReference type="OrthoDB" id="310217at2759"/>
<evidence type="ECO:0000313" key="12">
    <source>
        <dbReference type="Proteomes" id="UP000324800"/>
    </source>
</evidence>
<feature type="non-terminal residue" evidence="11">
    <location>
        <position position="1"/>
    </location>
</feature>
<comment type="similarity">
    <text evidence="3">Belongs to the COPE family.</text>
</comment>
<dbReference type="EMBL" id="SNRW01000161">
    <property type="protein sequence ID" value="KAA6402937.1"/>
    <property type="molecule type" value="Genomic_DNA"/>
</dbReference>
<evidence type="ECO:0000256" key="9">
    <source>
        <dbReference type="ARBA" id="ARBA00023136"/>
    </source>
</evidence>
<dbReference type="InterPro" id="IPR011990">
    <property type="entry name" value="TPR-like_helical_dom_sf"/>
</dbReference>
<evidence type="ECO:0000256" key="8">
    <source>
        <dbReference type="ARBA" id="ARBA00023034"/>
    </source>
</evidence>
<evidence type="ECO:0000256" key="4">
    <source>
        <dbReference type="ARBA" id="ARBA00022448"/>
    </source>
</evidence>
<keyword evidence="6" id="KW-0931">ER-Golgi transport</keyword>
<accession>A0A5J4X6T3</accession>
<dbReference type="GO" id="GO:0015031">
    <property type="term" value="P:protein transport"/>
    <property type="evidence" value="ECO:0007669"/>
    <property type="project" value="UniProtKB-KW"/>
</dbReference>
<keyword evidence="10" id="KW-0968">Cytoplasmic vesicle</keyword>
<evidence type="ECO:0000313" key="11">
    <source>
        <dbReference type="EMBL" id="KAA6402937.1"/>
    </source>
</evidence>
<name>A0A5J4X6T3_9EUKA</name>
<evidence type="ECO:0000256" key="5">
    <source>
        <dbReference type="ARBA" id="ARBA00022490"/>
    </source>
</evidence>
<keyword evidence="8" id="KW-0333">Golgi apparatus</keyword>
<dbReference type="GO" id="GO:0000139">
    <property type="term" value="C:Golgi membrane"/>
    <property type="evidence" value="ECO:0007669"/>
    <property type="project" value="UniProtKB-SubCell"/>
</dbReference>
<dbReference type="PANTHER" id="PTHR10805">
    <property type="entry name" value="COATOMER SUBUNIT EPSILON"/>
    <property type="match status" value="1"/>
</dbReference>
<dbReference type="Pfam" id="PF04733">
    <property type="entry name" value="Coatomer_E"/>
    <property type="match status" value="1"/>
</dbReference>
<sequence>VYLAMSDVHTLRTLFFVGDFSAVLNLISRKTLTPEPGSEDEEIATLKWRSLIAQGHLQQVINELSAASNEASNVKSATLLLAQFIAAKDEDGQVQILGQMESSDEQSNNSLSLIMTSQIYISTGQYEVALQKLLDLPIQSLEILSIEITCLLAMDAVPNASRVLENMKKLNPEAALTQLSQALIDFHTGNYEEAQQIYEDLTAKYNKTPFLLHQYAVALIHLGKYQDALDLLNESIAMQSYNPLAVSTLIGLYSRLSLCAGSNADEEKDQATYIARAQDLALKAMQQYPTASFVREIITFQSSIQAALA</sequence>
<keyword evidence="9" id="KW-0472">Membrane</keyword>
<evidence type="ECO:0000256" key="1">
    <source>
        <dbReference type="ARBA" id="ARBA00004255"/>
    </source>
</evidence>
<dbReference type="SUPFAM" id="SSF48452">
    <property type="entry name" value="TPR-like"/>
    <property type="match status" value="1"/>
</dbReference>
<comment type="caution">
    <text evidence="11">The sequence shown here is derived from an EMBL/GenBank/DDBJ whole genome shotgun (WGS) entry which is preliminary data.</text>
</comment>
<reference evidence="11 12" key="1">
    <citation type="submission" date="2019-03" db="EMBL/GenBank/DDBJ databases">
        <title>Single cell metagenomics reveals metabolic interactions within the superorganism composed of flagellate Streblomastix strix and complex community of Bacteroidetes bacteria on its surface.</title>
        <authorList>
            <person name="Treitli S.C."/>
            <person name="Kolisko M."/>
            <person name="Husnik F."/>
            <person name="Keeling P."/>
            <person name="Hampl V."/>
        </authorList>
    </citation>
    <scope>NUCLEOTIDE SEQUENCE [LARGE SCALE GENOMIC DNA]</scope>
    <source>
        <strain evidence="11">ST1C</strain>
    </source>
</reference>
<dbReference type="Proteomes" id="UP000324800">
    <property type="component" value="Unassembled WGS sequence"/>
</dbReference>
<keyword evidence="4" id="KW-0813">Transport</keyword>
<evidence type="ECO:0000256" key="2">
    <source>
        <dbReference type="ARBA" id="ARBA00004347"/>
    </source>
</evidence>